<evidence type="ECO:0000256" key="11">
    <source>
        <dbReference type="ARBA" id="ARBA00022840"/>
    </source>
</evidence>
<dbReference type="CDD" id="cd16922">
    <property type="entry name" value="HATPase_EvgS-ArcB-TorS-like"/>
    <property type="match status" value="1"/>
</dbReference>
<keyword evidence="10" id="KW-0418">Kinase</keyword>
<dbReference type="CDD" id="cd17546">
    <property type="entry name" value="REC_hyHK_CKI1_RcsC-like"/>
    <property type="match status" value="1"/>
</dbReference>
<evidence type="ECO:0000256" key="14">
    <source>
        <dbReference type="ARBA" id="ARBA00023136"/>
    </source>
</evidence>
<dbReference type="InterPro" id="IPR004358">
    <property type="entry name" value="Sig_transdc_His_kin-like_C"/>
</dbReference>
<evidence type="ECO:0000259" key="22">
    <source>
        <dbReference type="PROSITE" id="PS50894"/>
    </source>
</evidence>
<comment type="similarity">
    <text evidence="3">In the N-terminal section; belongs to the phytochrome family.</text>
</comment>
<comment type="caution">
    <text evidence="23">The sequence shown here is derived from an EMBL/GenBank/DDBJ whole genome shotgun (WGS) entry which is preliminary data.</text>
</comment>
<dbReference type="InterPro" id="IPR003661">
    <property type="entry name" value="HisK_dim/P_dom"/>
</dbReference>
<comment type="function">
    <text evidence="15">May play the central regulatory role in sporulation. It may be an element of the effector pathway responsible for the activation of sporulation genes in response to nutritional stress. Spo0A may act in concert with spo0H (a sigma factor) to control the expression of some genes that are critical to the sporulation process.</text>
</comment>
<dbReference type="GO" id="GO:0005524">
    <property type="term" value="F:ATP binding"/>
    <property type="evidence" value="ECO:0007669"/>
    <property type="project" value="UniProtKB-KW"/>
</dbReference>
<dbReference type="SMART" id="SM00448">
    <property type="entry name" value="REC"/>
    <property type="match status" value="1"/>
</dbReference>
<feature type="modified residue" description="4-aspartylphosphate" evidence="18">
    <location>
        <position position="629"/>
    </location>
</feature>
<accession>A0A7X2P4B3</accession>
<keyword evidence="14 19" id="KW-0472">Membrane</keyword>
<evidence type="ECO:0000256" key="16">
    <source>
        <dbReference type="ARBA" id="ARBA00074306"/>
    </source>
</evidence>
<keyword evidence="10" id="KW-0808">Transferase</keyword>
<evidence type="ECO:0000256" key="13">
    <source>
        <dbReference type="ARBA" id="ARBA00023012"/>
    </source>
</evidence>
<dbReference type="InterPro" id="IPR003594">
    <property type="entry name" value="HATPase_dom"/>
</dbReference>
<dbReference type="PANTHER" id="PTHR45339">
    <property type="entry name" value="HYBRID SIGNAL TRANSDUCTION HISTIDINE KINASE J"/>
    <property type="match status" value="1"/>
</dbReference>
<dbReference type="Gene3D" id="1.10.287.130">
    <property type="match status" value="1"/>
</dbReference>
<feature type="transmembrane region" description="Helical" evidence="19">
    <location>
        <begin position="231"/>
        <end position="252"/>
    </location>
</feature>
<proteinExistence type="inferred from homology"/>
<dbReference type="InterPro" id="IPR008207">
    <property type="entry name" value="Sig_transdc_His_kin_Hpt_dom"/>
</dbReference>
<evidence type="ECO:0000256" key="15">
    <source>
        <dbReference type="ARBA" id="ARBA00024867"/>
    </source>
</evidence>
<dbReference type="SUPFAM" id="SSF55874">
    <property type="entry name" value="ATPase domain of HSP90 chaperone/DNA topoisomerase II/histidine kinase"/>
    <property type="match status" value="1"/>
</dbReference>
<keyword evidence="11" id="KW-0067">ATP-binding</keyword>
<keyword evidence="9" id="KW-0547">Nucleotide-binding</keyword>
<evidence type="ECO:0000256" key="9">
    <source>
        <dbReference type="ARBA" id="ARBA00022741"/>
    </source>
</evidence>
<dbReference type="Pfam" id="PF00072">
    <property type="entry name" value="Response_reg"/>
    <property type="match status" value="1"/>
</dbReference>
<dbReference type="FunFam" id="3.30.565.10:FF:000010">
    <property type="entry name" value="Sensor histidine kinase RcsC"/>
    <property type="match status" value="1"/>
</dbReference>
<dbReference type="PROSITE" id="PS50110">
    <property type="entry name" value="RESPONSE_REGULATORY"/>
    <property type="match status" value="1"/>
</dbReference>
<keyword evidence="13" id="KW-0902">Two-component regulatory system</keyword>
<feature type="domain" description="HPt" evidence="22">
    <location>
        <begin position="727"/>
        <end position="825"/>
    </location>
</feature>
<dbReference type="GO" id="GO:0005886">
    <property type="term" value="C:plasma membrane"/>
    <property type="evidence" value="ECO:0007669"/>
    <property type="project" value="UniProtKB-SubCell"/>
</dbReference>
<sequence>MKKQSRKQWKKSKYITGMALLLAALEMLMIFAGNHLQMVSNQNLQEAYKNQIKYKTLAMELKECSDYLTNEVRAFASTGQMQHFENYWREARQRMRREEILEEIEKADIPAQEERDLEKAKYFSDTLMHIEISSMRLMLEAKEVTKVWRTDSSEEEFLNRWITYVKDYPLEEDYQVTDGEKSDMAESILYGSSYTVYKGLIDANVERFQTRMNQRLNETVEQANQKYRQAFFIQIFFGIGEFAVLVLLLTLFQRWYIRPVNLYKKTIERQHGRRKMFVEPAGVWELQQFAEEFNGLSAEMLTELNRSERIERELLEAKKQAEKANRVKSQFLTQMSHELRTPLHTISGYLFLLEDTKLSGEQKRYAENMHLATDLLLEEINEILDYSKLESGKMTFEEKNFSLRQLTDTLHGILENEAEQRNLSFTVEIGEEVPEYIYGDPLRLRQVLTNLVYNGFKFTKTGGVKVTIRGLHFTGKHCVLEFSVEDTGIGIKREQRQVIFDAFAQADESITRKYGGTGLGLPICRKIVEEMSHGQYSLLLESEEGCGSRFFFDMDFLYGKKEKVRKKETAVQKKKKRKLSVLIVDDHPVNLILEAELLHKFGYVADTEADGEQVIERMRQQDYDLVFLDLSMPKISGYEVSRQIRNNPEWNNVILVAMTANIGEDVEAKVREAGMNDYLPKPVPMERLKNLLEEYTNEIHITEKEHSTGEEGKLVAFRSLEQQFYGDQEAVRELLTIFAEDNEGVLERLQQLQKEQNWEQLEMEVHRIKGVSGNLCCRPLEEKAKLCLNGIKKQIWKEADWQAFADVFLQTMEAIRRYVIKENDV</sequence>
<dbReference type="SMART" id="SM00388">
    <property type="entry name" value="HisKA"/>
    <property type="match status" value="1"/>
</dbReference>
<dbReference type="SUPFAM" id="SSF47226">
    <property type="entry name" value="Histidine-containing phosphotransfer domain, HPT domain"/>
    <property type="match status" value="1"/>
</dbReference>
<comment type="subcellular location">
    <subcellularLocation>
        <location evidence="2">Cell membrane</location>
        <topology evidence="2">Multi-pass membrane protein</topology>
    </subcellularLocation>
</comment>
<dbReference type="InterPro" id="IPR005467">
    <property type="entry name" value="His_kinase_dom"/>
</dbReference>
<evidence type="ECO:0000313" key="23">
    <source>
        <dbReference type="EMBL" id="MST67260.1"/>
    </source>
</evidence>
<evidence type="ECO:0000259" key="20">
    <source>
        <dbReference type="PROSITE" id="PS50109"/>
    </source>
</evidence>
<dbReference type="InterPro" id="IPR001789">
    <property type="entry name" value="Sig_transdc_resp-reg_receiver"/>
</dbReference>
<evidence type="ECO:0000256" key="17">
    <source>
        <dbReference type="PROSITE-ProRule" id="PRU00110"/>
    </source>
</evidence>
<dbReference type="InterPro" id="IPR036097">
    <property type="entry name" value="HisK_dim/P_sf"/>
</dbReference>
<evidence type="ECO:0000256" key="5">
    <source>
        <dbReference type="ARBA" id="ARBA00018672"/>
    </source>
</evidence>
<dbReference type="EMBL" id="VUMS01000021">
    <property type="protein sequence ID" value="MST67260.1"/>
    <property type="molecule type" value="Genomic_DNA"/>
</dbReference>
<dbReference type="CDD" id="cd00082">
    <property type="entry name" value="HisKA"/>
    <property type="match status" value="1"/>
</dbReference>
<evidence type="ECO:0000256" key="1">
    <source>
        <dbReference type="ARBA" id="ARBA00000085"/>
    </source>
</evidence>
<dbReference type="RefSeq" id="WP_154432694.1">
    <property type="nucleotide sequence ID" value="NZ_VUMS01000021.1"/>
</dbReference>
<dbReference type="Gene3D" id="3.40.50.2300">
    <property type="match status" value="1"/>
</dbReference>
<evidence type="ECO:0000256" key="8">
    <source>
        <dbReference type="ARBA" id="ARBA00022692"/>
    </source>
</evidence>
<dbReference type="Proteomes" id="UP000440513">
    <property type="component" value="Unassembled WGS sequence"/>
</dbReference>
<dbReference type="EC" id="2.7.13.3" evidence="4"/>
<evidence type="ECO:0000256" key="19">
    <source>
        <dbReference type="SAM" id="Phobius"/>
    </source>
</evidence>
<dbReference type="PANTHER" id="PTHR45339:SF1">
    <property type="entry name" value="HYBRID SIGNAL TRANSDUCTION HISTIDINE KINASE J"/>
    <property type="match status" value="1"/>
</dbReference>
<dbReference type="InterPro" id="IPR011006">
    <property type="entry name" value="CheY-like_superfamily"/>
</dbReference>
<dbReference type="Pfam" id="PF01627">
    <property type="entry name" value="Hpt"/>
    <property type="match status" value="1"/>
</dbReference>
<keyword evidence="6" id="KW-1003">Cell membrane</keyword>
<evidence type="ECO:0000313" key="24">
    <source>
        <dbReference type="Proteomes" id="UP000440513"/>
    </source>
</evidence>
<feature type="domain" description="Response regulatory" evidence="21">
    <location>
        <begin position="580"/>
        <end position="696"/>
    </location>
</feature>
<name>A0A7X2P4B3_9FIRM</name>
<dbReference type="InterPro" id="IPR036641">
    <property type="entry name" value="HPT_dom_sf"/>
</dbReference>
<feature type="modified residue" description="Phosphohistidine" evidence="17">
    <location>
        <position position="766"/>
    </location>
</feature>
<keyword evidence="24" id="KW-1185">Reference proteome</keyword>
<evidence type="ECO:0000256" key="2">
    <source>
        <dbReference type="ARBA" id="ARBA00004651"/>
    </source>
</evidence>
<organism evidence="23 24">
    <name type="scientific">Oliverpabstia intestinalis</name>
    <dbReference type="NCBI Taxonomy" id="2606633"/>
    <lineage>
        <taxon>Bacteria</taxon>
        <taxon>Bacillati</taxon>
        <taxon>Bacillota</taxon>
        <taxon>Clostridia</taxon>
        <taxon>Lachnospirales</taxon>
        <taxon>Lachnospiraceae</taxon>
        <taxon>Oliverpabstia</taxon>
    </lineage>
</organism>
<evidence type="ECO:0000256" key="12">
    <source>
        <dbReference type="ARBA" id="ARBA00022989"/>
    </source>
</evidence>
<gene>
    <name evidence="23" type="ORF">FYJ57_11145</name>
</gene>
<dbReference type="SMART" id="SM00387">
    <property type="entry name" value="HATPase_c"/>
    <property type="match status" value="1"/>
</dbReference>
<keyword evidence="8 19" id="KW-0812">Transmembrane</keyword>
<keyword evidence="12 19" id="KW-1133">Transmembrane helix</keyword>
<protein>
    <recommendedName>
        <fullName evidence="16">Circadian input-output histidine kinase CikA</fullName>
        <ecNumber evidence="4">2.7.13.3</ecNumber>
    </recommendedName>
    <alternativeName>
        <fullName evidence="5">Stage 0 sporulation protein A homolog</fullName>
    </alternativeName>
</protein>
<reference evidence="23 24" key="1">
    <citation type="submission" date="2019-08" db="EMBL/GenBank/DDBJ databases">
        <title>In-depth cultivation of the pig gut microbiome towards novel bacterial diversity and tailored functional studies.</title>
        <authorList>
            <person name="Wylensek D."/>
            <person name="Hitch T.C.A."/>
            <person name="Clavel T."/>
        </authorList>
    </citation>
    <scope>NUCLEOTIDE SEQUENCE [LARGE SCALE GENOMIC DNA]</scope>
    <source>
        <strain evidence="23 24">BSM-380-WT-5A</strain>
    </source>
</reference>
<dbReference type="InterPro" id="IPR036890">
    <property type="entry name" value="HATPase_C_sf"/>
</dbReference>
<dbReference type="SUPFAM" id="SSF47384">
    <property type="entry name" value="Homodimeric domain of signal transducing histidine kinase"/>
    <property type="match status" value="1"/>
</dbReference>
<comment type="catalytic activity">
    <reaction evidence="1">
        <text>ATP + protein L-histidine = ADP + protein N-phospho-L-histidine.</text>
        <dbReference type="EC" id="2.7.13.3"/>
    </reaction>
</comment>
<evidence type="ECO:0000256" key="3">
    <source>
        <dbReference type="ARBA" id="ARBA00006402"/>
    </source>
</evidence>
<dbReference type="Pfam" id="PF00512">
    <property type="entry name" value="HisKA"/>
    <property type="match status" value="1"/>
</dbReference>
<evidence type="ECO:0000256" key="7">
    <source>
        <dbReference type="ARBA" id="ARBA00022553"/>
    </source>
</evidence>
<dbReference type="Pfam" id="PF02518">
    <property type="entry name" value="HATPase_c"/>
    <property type="match status" value="1"/>
</dbReference>
<dbReference type="Gene3D" id="3.30.565.10">
    <property type="entry name" value="Histidine kinase-like ATPase, C-terminal domain"/>
    <property type="match status" value="1"/>
</dbReference>
<evidence type="ECO:0000256" key="6">
    <source>
        <dbReference type="ARBA" id="ARBA00022475"/>
    </source>
</evidence>
<evidence type="ECO:0000256" key="10">
    <source>
        <dbReference type="ARBA" id="ARBA00022777"/>
    </source>
</evidence>
<evidence type="ECO:0000256" key="18">
    <source>
        <dbReference type="PROSITE-ProRule" id="PRU00169"/>
    </source>
</evidence>
<evidence type="ECO:0000256" key="4">
    <source>
        <dbReference type="ARBA" id="ARBA00012438"/>
    </source>
</evidence>
<dbReference type="Gene3D" id="1.20.120.160">
    <property type="entry name" value="HPT domain"/>
    <property type="match status" value="1"/>
</dbReference>
<dbReference type="GO" id="GO:0000155">
    <property type="term" value="F:phosphorelay sensor kinase activity"/>
    <property type="evidence" value="ECO:0007669"/>
    <property type="project" value="InterPro"/>
</dbReference>
<feature type="domain" description="Histidine kinase" evidence="20">
    <location>
        <begin position="334"/>
        <end position="558"/>
    </location>
</feature>
<dbReference type="PROSITE" id="PS50109">
    <property type="entry name" value="HIS_KIN"/>
    <property type="match status" value="1"/>
</dbReference>
<dbReference type="PROSITE" id="PS50894">
    <property type="entry name" value="HPT"/>
    <property type="match status" value="1"/>
</dbReference>
<dbReference type="PRINTS" id="PR00344">
    <property type="entry name" value="BCTRLSENSOR"/>
</dbReference>
<keyword evidence="7 18" id="KW-0597">Phosphoprotein</keyword>
<dbReference type="AlphaFoldDB" id="A0A7X2P4B3"/>
<evidence type="ECO:0000259" key="21">
    <source>
        <dbReference type="PROSITE" id="PS50110"/>
    </source>
</evidence>
<dbReference type="SUPFAM" id="SSF52172">
    <property type="entry name" value="CheY-like"/>
    <property type="match status" value="1"/>
</dbReference>